<gene>
    <name evidence="7" type="ORF">L0C25_12755</name>
</gene>
<evidence type="ECO:0000256" key="2">
    <source>
        <dbReference type="ARBA" id="ARBA00022603"/>
    </source>
</evidence>
<dbReference type="GO" id="GO:0102559">
    <property type="term" value="F:peptide chain release factor N(5)-glutamine methyltransferase activity"/>
    <property type="evidence" value="ECO:0007669"/>
    <property type="project" value="UniProtKB-EC"/>
</dbReference>
<dbReference type="RefSeq" id="WP_271632033.1">
    <property type="nucleotide sequence ID" value="NZ_CP094970.1"/>
</dbReference>
<evidence type="ECO:0000256" key="5">
    <source>
        <dbReference type="ARBA" id="ARBA00048391"/>
    </source>
</evidence>
<dbReference type="NCBIfam" id="TIGR03704">
    <property type="entry name" value="PrmC_rel_meth"/>
    <property type="match status" value="1"/>
</dbReference>
<dbReference type="EC" id="2.1.1.297" evidence="1"/>
<dbReference type="AlphaFoldDB" id="A0AA46TDR4"/>
<evidence type="ECO:0000256" key="1">
    <source>
        <dbReference type="ARBA" id="ARBA00012771"/>
    </source>
</evidence>
<evidence type="ECO:0000259" key="6">
    <source>
        <dbReference type="Pfam" id="PF05175"/>
    </source>
</evidence>
<dbReference type="Gene3D" id="3.40.50.150">
    <property type="entry name" value="Vaccinia Virus protein VP39"/>
    <property type="match status" value="1"/>
</dbReference>
<accession>A0AA46TDR4</accession>
<proteinExistence type="predicted"/>
<evidence type="ECO:0000313" key="8">
    <source>
        <dbReference type="Proteomes" id="UP001164390"/>
    </source>
</evidence>
<evidence type="ECO:0000256" key="4">
    <source>
        <dbReference type="ARBA" id="ARBA00022691"/>
    </source>
</evidence>
<sequence length="255" mass="26615">MTQDVVDALRSAGCVFAEDEARLLVEAATTPDELSDLVDERVAGTPLEHILGWVEFHGLRISVDRGLFVPRRRTEVLVREAVALAVGGTVVVELCCGVAAVATAIASDVAGVEAYAGDVDPAAVRFAARNLGAFGGHAYEGDLFDALPETLRGRIDIIVANAPYVPTDAIATMPVEARSYEPRVSLDGGPDGVQIHRRIAADAAAWLAPGGHLLIETSERQAPLTVDAYARGGLAARVIRAEDVDGTAVAGSTPA</sequence>
<comment type="catalytic activity">
    <reaction evidence="5">
        <text>L-glutaminyl-[peptide chain release factor] + S-adenosyl-L-methionine = N(5)-methyl-L-glutaminyl-[peptide chain release factor] + S-adenosyl-L-homocysteine + H(+)</text>
        <dbReference type="Rhea" id="RHEA:42896"/>
        <dbReference type="Rhea" id="RHEA-COMP:10271"/>
        <dbReference type="Rhea" id="RHEA-COMP:10272"/>
        <dbReference type="ChEBI" id="CHEBI:15378"/>
        <dbReference type="ChEBI" id="CHEBI:30011"/>
        <dbReference type="ChEBI" id="CHEBI:57856"/>
        <dbReference type="ChEBI" id="CHEBI:59789"/>
        <dbReference type="ChEBI" id="CHEBI:61891"/>
        <dbReference type="EC" id="2.1.1.297"/>
    </reaction>
</comment>
<dbReference type="Proteomes" id="UP001164390">
    <property type="component" value="Chromosome"/>
</dbReference>
<reference evidence="7" key="1">
    <citation type="submission" date="2022-01" db="EMBL/GenBank/DDBJ databases">
        <title>Nocardioidaceae gen. sp. A5X3R13.</title>
        <authorList>
            <person name="Lopez Marin M.A."/>
            <person name="Uhlik O."/>
        </authorList>
    </citation>
    <scope>NUCLEOTIDE SEQUENCE</scope>
    <source>
        <strain evidence="7">A5X3R13</strain>
    </source>
</reference>
<dbReference type="PANTHER" id="PTHR18895">
    <property type="entry name" value="HEMK METHYLTRANSFERASE"/>
    <property type="match status" value="1"/>
</dbReference>
<keyword evidence="2" id="KW-0489">Methyltransferase</keyword>
<dbReference type="EMBL" id="CP094970">
    <property type="protein sequence ID" value="UYM03427.1"/>
    <property type="molecule type" value="Genomic_DNA"/>
</dbReference>
<keyword evidence="3" id="KW-0808">Transferase</keyword>
<dbReference type="InterPro" id="IPR022446">
    <property type="entry name" value="MeTrfrase_put"/>
</dbReference>
<feature type="domain" description="Methyltransferase small" evidence="6">
    <location>
        <begin position="89"/>
        <end position="168"/>
    </location>
</feature>
<dbReference type="InterPro" id="IPR004556">
    <property type="entry name" value="HemK-like"/>
</dbReference>
<dbReference type="KEGG" id="sgrg:L0C25_12755"/>
<dbReference type="Pfam" id="PF05175">
    <property type="entry name" value="MTS"/>
    <property type="match status" value="1"/>
</dbReference>
<dbReference type="PANTHER" id="PTHR18895:SF74">
    <property type="entry name" value="MTRF1L RELEASE FACTOR GLUTAMINE METHYLTRANSFERASE"/>
    <property type="match status" value="1"/>
</dbReference>
<dbReference type="NCBIfam" id="TIGR00536">
    <property type="entry name" value="hemK_fam"/>
    <property type="match status" value="1"/>
</dbReference>
<dbReference type="CDD" id="cd02440">
    <property type="entry name" value="AdoMet_MTases"/>
    <property type="match status" value="1"/>
</dbReference>
<dbReference type="InterPro" id="IPR050320">
    <property type="entry name" value="N5-glutamine_MTase"/>
</dbReference>
<name>A0AA46TDR4_9ACTN</name>
<dbReference type="GO" id="GO:0032259">
    <property type="term" value="P:methylation"/>
    <property type="evidence" value="ECO:0007669"/>
    <property type="project" value="UniProtKB-KW"/>
</dbReference>
<protein>
    <recommendedName>
        <fullName evidence="1">peptide chain release factor N(5)-glutamine methyltransferase</fullName>
        <ecNumber evidence="1">2.1.1.297</ecNumber>
    </recommendedName>
</protein>
<evidence type="ECO:0000313" key="7">
    <source>
        <dbReference type="EMBL" id="UYM03427.1"/>
    </source>
</evidence>
<dbReference type="SUPFAM" id="SSF53335">
    <property type="entry name" value="S-adenosyl-L-methionine-dependent methyltransferases"/>
    <property type="match status" value="1"/>
</dbReference>
<dbReference type="InterPro" id="IPR007848">
    <property type="entry name" value="Small_mtfrase_dom"/>
</dbReference>
<organism evidence="7 8">
    <name type="scientific">Solicola gregarius</name>
    <dbReference type="NCBI Taxonomy" id="2908642"/>
    <lineage>
        <taxon>Bacteria</taxon>
        <taxon>Bacillati</taxon>
        <taxon>Actinomycetota</taxon>
        <taxon>Actinomycetes</taxon>
        <taxon>Propionibacteriales</taxon>
        <taxon>Nocardioidaceae</taxon>
        <taxon>Solicola</taxon>
    </lineage>
</organism>
<dbReference type="InterPro" id="IPR029063">
    <property type="entry name" value="SAM-dependent_MTases_sf"/>
</dbReference>
<keyword evidence="4" id="KW-0949">S-adenosyl-L-methionine</keyword>
<keyword evidence="8" id="KW-1185">Reference proteome</keyword>
<evidence type="ECO:0000256" key="3">
    <source>
        <dbReference type="ARBA" id="ARBA00022679"/>
    </source>
</evidence>